<dbReference type="Gene3D" id="3.40.50.880">
    <property type="match status" value="1"/>
</dbReference>
<dbReference type="PRINTS" id="PR00096">
    <property type="entry name" value="GATASE"/>
</dbReference>
<proteinExistence type="predicted"/>
<evidence type="ECO:0000313" key="4">
    <source>
        <dbReference type="Proteomes" id="UP001268256"/>
    </source>
</evidence>
<dbReference type="Proteomes" id="UP001268256">
    <property type="component" value="Unassembled WGS sequence"/>
</dbReference>
<dbReference type="RefSeq" id="WP_322878552.1">
    <property type="nucleotide sequence ID" value="NZ_JAVMIP010000010.1"/>
</dbReference>
<dbReference type="EC" id="4.1.3.27" evidence="3"/>
<keyword evidence="4" id="KW-1185">Reference proteome</keyword>
<evidence type="ECO:0000313" key="3">
    <source>
        <dbReference type="EMBL" id="MDS3861310.1"/>
    </source>
</evidence>
<dbReference type="InterPro" id="IPR017926">
    <property type="entry name" value="GATASE"/>
</dbReference>
<comment type="caution">
    <text evidence="3">The sequence shown here is derived from an EMBL/GenBank/DDBJ whole genome shotgun (WGS) entry which is preliminary data.</text>
</comment>
<keyword evidence="3" id="KW-0456">Lyase</keyword>
<dbReference type="GO" id="GO:0000162">
    <property type="term" value="P:L-tryptophan biosynthetic process"/>
    <property type="evidence" value="ECO:0007669"/>
    <property type="project" value="TreeGrafter"/>
</dbReference>
<dbReference type="InterPro" id="IPR050472">
    <property type="entry name" value="Anth_synth/Amidotransfase"/>
</dbReference>
<sequence>MLLVIDNYDSFTYNLVQYLGELGQEFPVAADIQVYRNDKITLADIQHLAPAGILISPGPGRPEDAGISQALIEEFAPKIPILGVCLGHQAIGQVYGGSVVAAPSLMHGKVSDIFHQHQGVFAGLDVPFTATRYHSLVIDSADCPEVLEVTAWTEDGIIMGVRHCAYPHLQGVQFHPESILTMAGKDLLRNFLRSLSEPELDRQA</sequence>
<organism evidence="3 4">
    <name type="scientific">Pseudocalidococcus azoricus BACA0444</name>
    <dbReference type="NCBI Taxonomy" id="2918990"/>
    <lineage>
        <taxon>Bacteria</taxon>
        <taxon>Bacillati</taxon>
        <taxon>Cyanobacteriota</taxon>
        <taxon>Cyanophyceae</taxon>
        <taxon>Acaryochloridales</taxon>
        <taxon>Thermosynechococcaceae</taxon>
        <taxon>Pseudocalidococcus</taxon>
        <taxon>Pseudocalidococcus azoricus</taxon>
    </lineage>
</organism>
<dbReference type="PRINTS" id="PR00097">
    <property type="entry name" value="ANTSNTHASEII"/>
</dbReference>
<dbReference type="InterPro" id="IPR029062">
    <property type="entry name" value="Class_I_gatase-like"/>
</dbReference>
<dbReference type="CDD" id="cd01743">
    <property type="entry name" value="GATase1_Anthranilate_Synthase"/>
    <property type="match status" value="1"/>
</dbReference>
<name>A0AAE4FUV9_9CYAN</name>
<dbReference type="PANTHER" id="PTHR43418">
    <property type="entry name" value="MULTIFUNCTIONAL TRYPTOPHAN BIOSYNTHESIS PROTEIN-RELATED"/>
    <property type="match status" value="1"/>
</dbReference>
<dbReference type="NCBIfam" id="TIGR00566">
    <property type="entry name" value="trpG_papA"/>
    <property type="match status" value="1"/>
</dbReference>
<dbReference type="GO" id="GO:0004049">
    <property type="term" value="F:anthranilate synthase activity"/>
    <property type="evidence" value="ECO:0007669"/>
    <property type="project" value="UniProtKB-EC"/>
</dbReference>
<accession>A0AAE4FUV9</accession>
<dbReference type="InterPro" id="IPR006221">
    <property type="entry name" value="TrpG/PapA_dom"/>
</dbReference>
<feature type="domain" description="Glutamine amidotransferase" evidence="2">
    <location>
        <begin position="3"/>
        <end position="193"/>
    </location>
</feature>
<dbReference type="SUPFAM" id="SSF52317">
    <property type="entry name" value="Class I glutamine amidotransferase-like"/>
    <property type="match status" value="1"/>
</dbReference>
<protein>
    <submittedName>
        <fullName evidence="3">Aminodeoxychorismate/anthranilate synthase component II</fullName>
        <ecNumber evidence="3">4.1.3.27</ecNumber>
    </submittedName>
</protein>
<dbReference type="PROSITE" id="PS51273">
    <property type="entry name" value="GATASE_TYPE_1"/>
    <property type="match status" value="1"/>
</dbReference>
<evidence type="ECO:0000259" key="2">
    <source>
        <dbReference type="Pfam" id="PF00117"/>
    </source>
</evidence>
<dbReference type="PRINTS" id="PR00099">
    <property type="entry name" value="CPSGATASE"/>
</dbReference>
<dbReference type="AlphaFoldDB" id="A0AAE4FUV9"/>
<evidence type="ECO:0000256" key="1">
    <source>
        <dbReference type="ARBA" id="ARBA00022962"/>
    </source>
</evidence>
<dbReference type="PANTHER" id="PTHR43418:SF4">
    <property type="entry name" value="MULTIFUNCTIONAL TRYPTOPHAN BIOSYNTHESIS PROTEIN"/>
    <property type="match status" value="1"/>
</dbReference>
<dbReference type="GO" id="GO:0005829">
    <property type="term" value="C:cytosol"/>
    <property type="evidence" value="ECO:0007669"/>
    <property type="project" value="TreeGrafter"/>
</dbReference>
<gene>
    <name evidence="3" type="ORF">RIF25_10875</name>
</gene>
<reference evidence="4" key="1">
    <citation type="submission" date="2023-07" db="EMBL/GenBank/DDBJ databases">
        <authorList>
            <person name="Luz R."/>
            <person name="Cordeiro R."/>
            <person name="Fonseca A."/>
            <person name="Goncalves V."/>
        </authorList>
    </citation>
    <scope>NUCLEOTIDE SEQUENCE [LARGE SCALE GENOMIC DNA]</scope>
    <source>
        <strain evidence="4">BACA0444</strain>
    </source>
</reference>
<dbReference type="Pfam" id="PF00117">
    <property type="entry name" value="GATase"/>
    <property type="match status" value="1"/>
</dbReference>
<dbReference type="EMBL" id="JAVMIP010000010">
    <property type="protein sequence ID" value="MDS3861310.1"/>
    <property type="molecule type" value="Genomic_DNA"/>
</dbReference>
<keyword evidence="1" id="KW-0315">Glutamine amidotransferase</keyword>
<dbReference type="FunFam" id="3.40.50.880:FF:000003">
    <property type="entry name" value="Anthranilate synthase component II"/>
    <property type="match status" value="1"/>
</dbReference>